<proteinExistence type="predicted"/>
<protein>
    <submittedName>
        <fullName evidence="1">Uncharacterized protein</fullName>
    </submittedName>
</protein>
<reference evidence="1 2" key="1">
    <citation type="journal article" date="2008" name="Nature">
        <title>The genome of the model beetle and pest Tribolium castaneum.</title>
        <authorList>
            <consortium name="Tribolium Genome Sequencing Consortium"/>
            <person name="Richards S."/>
            <person name="Gibbs R.A."/>
            <person name="Weinstock G.M."/>
            <person name="Brown S.J."/>
            <person name="Denell R."/>
            <person name="Beeman R.W."/>
            <person name="Gibbs R."/>
            <person name="Beeman R.W."/>
            <person name="Brown S.J."/>
            <person name="Bucher G."/>
            <person name="Friedrich M."/>
            <person name="Grimmelikhuijzen C.J."/>
            <person name="Klingler M."/>
            <person name="Lorenzen M."/>
            <person name="Richards S."/>
            <person name="Roth S."/>
            <person name="Schroder R."/>
            <person name="Tautz D."/>
            <person name="Zdobnov E.M."/>
            <person name="Muzny D."/>
            <person name="Gibbs R.A."/>
            <person name="Weinstock G.M."/>
            <person name="Attaway T."/>
            <person name="Bell S."/>
            <person name="Buhay C.J."/>
            <person name="Chandrabose M.N."/>
            <person name="Chavez D."/>
            <person name="Clerk-Blankenburg K.P."/>
            <person name="Cree A."/>
            <person name="Dao M."/>
            <person name="Davis C."/>
            <person name="Chacko J."/>
            <person name="Dinh H."/>
            <person name="Dugan-Rocha S."/>
            <person name="Fowler G."/>
            <person name="Garner T.T."/>
            <person name="Garnes J."/>
            <person name="Gnirke A."/>
            <person name="Hawes A."/>
            <person name="Hernandez J."/>
            <person name="Hines S."/>
            <person name="Holder M."/>
            <person name="Hume J."/>
            <person name="Jhangiani S.N."/>
            <person name="Joshi V."/>
            <person name="Khan Z.M."/>
            <person name="Jackson L."/>
            <person name="Kovar C."/>
            <person name="Kowis A."/>
            <person name="Lee S."/>
            <person name="Lewis L.R."/>
            <person name="Margolis J."/>
            <person name="Morgan M."/>
            <person name="Nazareth L.V."/>
            <person name="Nguyen N."/>
            <person name="Okwuonu G."/>
            <person name="Parker D."/>
            <person name="Richards S."/>
            <person name="Ruiz S.J."/>
            <person name="Santibanez J."/>
            <person name="Savard J."/>
            <person name="Scherer S.E."/>
            <person name="Schneider B."/>
            <person name="Sodergren E."/>
            <person name="Tautz D."/>
            <person name="Vattahil S."/>
            <person name="Villasana D."/>
            <person name="White C.S."/>
            <person name="Wright R."/>
            <person name="Park Y."/>
            <person name="Beeman R.W."/>
            <person name="Lord J."/>
            <person name="Oppert B."/>
            <person name="Lorenzen M."/>
            <person name="Brown S."/>
            <person name="Wang L."/>
            <person name="Savard J."/>
            <person name="Tautz D."/>
            <person name="Richards S."/>
            <person name="Weinstock G."/>
            <person name="Gibbs R.A."/>
            <person name="Liu Y."/>
            <person name="Worley K."/>
            <person name="Weinstock G."/>
            <person name="Elsik C.G."/>
            <person name="Reese J.T."/>
            <person name="Elhaik E."/>
            <person name="Landan G."/>
            <person name="Graur D."/>
            <person name="Arensburger P."/>
            <person name="Atkinson P."/>
            <person name="Beeman R.W."/>
            <person name="Beidler J."/>
            <person name="Brown S.J."/>
            <person name="Demuth J.P."/>
            <person name="Drury D.W."/>
            <person name="Du Y.Z."/>
            <person name="Fujiwara H."/>
            <person name="Lorenzen M."/>
            <person name="Maselli V."/>
            <person name="Osanai M."/>
            <person name="Park Y."/>
            <person name="Robertson H.M."/>
            <person name="Tu Z."/>
            <person name="Wang J.J."/>
            <person name="Wang S."/>
            <person name="Richards S."/>
            <person name="Song H."/>
            <person name="Zhang L."/>
            <person name="Sodergren E."/>
            <person name="Werner D."/>
            <person name="Stanke M."/>
            <person name="Morgenstern B."/>
            <person name="Solovyev V."/>
            <person name="Kosarev P."/>
            <person name="Brown G."/>
            <person name="Chen H.C."/>
            <person name="Ermolaeva O."/>
            <person name="Hlavina W."/>
            <person name="Kapustin Y."/>
            <person name="Kiryutin B."/>
            <person name="Kitts P."/>
            <person name="Maglott D."/>
            <person name="Pruitt K."/>
            <person name="Sapojnikov V."/>
            <person name="Souvorov A."/>
            <person name="Mackey A.J."/>
            <person name="Waterhouse R.M."/>
            <person name="Wyder S."/>
            <person name="Zdobnov E.M."/>
            <person name="Zdobnov E.M."/>
            <person name="Wyder S."/>
            <person name="Kriventseva E.V."/>
            <person name="Kadowaki T."/>
            <person name="Bork P."/>
            <person name="Aranda M."/>
            <person name="Bao R."/>
            <person name="Beermann A."/>
            <person name="Berns N."/>
            <person name="Bolognesi R."/>
            <person name="Bonneton F."/>
            <person name="Bopp D."/>
            <person name="Brown S.J."/>
            <person name="Bucher G."/>
            <person name="Butts T."/>
            <person name="Chaumot A."/>
            <person name="Denell R.E."/>
            <person name="Ferrier D.E."/>
            <person name="Friedrich M."/>
            <person name="Gordon C.M."/>
            <person name="Jindra M."/>
            <person name="Klingler M."/>
            <person name="Lan Q."/>
            <person name="Lattorff H.M."/>
            <person name="Laudet V."/>
            <person name="von Levetsow C."/>
            <person name="Liu Z."/>
            <person name="Lutz R."/>
            <person name="Lynch J.A."/>
            <person name="da Fonseca R.N."/>
            <person name="Posnien N."/>
            <person name="Reuter R."/>
            <person name="Roth S."/>
            <person name="Savard J."/>
            <person name="Schinko J.B."/>
            <person name="Schmitt C."/>
            <person name="Schoppmeier M."/>
            <person name="Schroder R."/>
            <person name="Shippy T.D."/>
            <person name="Simonnet F."/>
            <person name="Marques-Souza H."/>
            <person name="Tautz D."/>
            <person name="Tomoyasu Y."/>
            <person name="Trauner J."/>
            <person name="Van der Zee M."/>
            <person name="Vervoort M."/>
            <person name="Wittkopp N."/>
            <person name="Wimmer E.A."/>
            <person name="Yang X."/>
            <person name="Jones A.K."/>
            <person name="Sattelle D.B."/>
            <person name="Ebert P.R."/>
            <person name="Nelson D."/>
            <person name="Scott J.G."/>
            <person name="Beeman R.W."/>
            <person name="Muthukrishnan S."/>
            <person name="Kramer K.J."/>
            <person name="Arakane Y."/>
            <person name="Beeman R.W."/>
            <person name="Zhu Q."/>
            <person name="Hogenkamp D."/>
            <person name="Dixit R."/>
            <person name="Oppert B."/>
            <person name="Jiang H."/>
            <person name="Zou Z."/>
            <person name="Marshall J."/>
            <person name="Elpidina E."/>
            <person name="Vinokurov K."/>
            <person name="Oppert C."/>
            <person name="Zou Z."/>
            <person name="Evans J."/>
            <person name="Lu Z."/>
            <person name="Zhao P."/>
            <person name="Sumathipala N."/>
            <person name="Altincicek B."/>
            <person name="Vilcinskas A."/>
            <person name="Williams M."/>
            <person name="Hultmark D."/>
            <person name="Hetru C."/>
            <person name="Jiang H."/>
            <person name="Grimmelikhuijzen C.J."/>
            <person name="Hauser F."/>
            <person name="Cazzamali G."/>
            <person name="Williamson M."/>
            <person name="Park Y."/>
            <person name="Li B."/>
            <person name="Tanaka Y."/>
            <person name="Predel R."/>
            <person name="Neupert S."/>
            <person name="Schachtner J."/>
            <person name="Verleyen P."/>
            <person name="Raible F."/>
            <person name="Bork P."/>
            <person name="Friedrich M."/>
            <person name="Walden K.K."/>
            <person name="Robertson H.M."/>
            <person name="Angeli S."/>
            <person name="Foret S."/>
            <person name="Bucher G."/>
            <person name="Schuetz S."/>
            <person name="Maleszka R."/>
            <person name="Wimmer E.A."/>
            <person name="Beeman R.W."/>
            <person name="Lorenzen M."/>
            <person name="Tomoyasu Y."/>
            <person name="Miller S.C."/>
            <person name="Grossmann D."/>
            <person name="Bucher G."/>
        </authorList>
    </citation>
    <scope>NUCLEOTIDE SEQUENCE [LARGE SCALE GENOMIC DNA]</scope>
    <source>
        <strain evidence="1 2">Georgia GA2</strain>
    </source>
</reference>
<evidence type="ECO:0000313" key="1">
    <source>
        <dbReference type="EMBL" id="EFA10980.1"/>
    </source>
</evidence>
<sequence length="28" mass="3336">MREDCPQIVIYGLSIQEQYIYCRCAAIR</sequence>
<name>D6W6P5_TRICA</name>
<organism evidence="1 2">
    <name type="scientific">Tribolium castaneum</name>
    <name type="common">Red flour beetle</name>
    <dbReference type="NCBI Taxonomy" id="7070"/>
    <lineage>
        <taxon>Eukaryota</taxon>
        <taxon>Metazoa</taxon>
        <taxon>Ecdysozoa</taxon>
        <taxon>Arthropoda</taxon>
        <taxon>Hexapoda</taxon>
        <taxon>Insecta</taxon>
        <taxon>Pterygota</taxon>
        <taxon>Neoptera</taxon>
        <taxon>Endopterygota</taxon>
        <taxon>Coleoptera</taxon>
        <taxon>Polyphaga</taxon>
        <taxon>Cucujiformia</taxon>
        <taxon>Tenebrionidae</taxon>
        <taxon>Tenebrionidae incertae sedis</taxon>
        <taxon>Tribolium</taxon>
    </lineage>
</organism>
<dbReference type="AlphaFoldDB" id="D6W6P5"/>
<reference evidence="1 2" key="2">
    <citation type="journal article" date="2010" name="Nucleic Acids Res.">
        <title>BeetleBase in 2010: revisions to provide comprehensive genomic information for Tribolium castaneum.</title>
        <authorList>
            <person name="Kim H.S."/>
            <person name="Murphy T."/>
            <person name="Xia J."/>
            <person name="Caragea D."/>
            <person name="Park Y."/>
            <person name="Beeman R.W."/>
            <person name="Lorenzen M.D."/>
            <person name="Butcher S."/>
            <person name="Manak J.R."/>
            <person name="Brown S.J."/>
        </authorList>
    </citation>
    <scope>GENOME REANNOTATION</scope>
    <source>
        <strain evidence="1 2">Georgia GA2</strain>
    </source>
</reference>
<dbReference type="InParanoid" id="D6W6P5"/>
<gene>
    <name evidence="1" type="primary">GLEAN_04147</name>
    <name evidence="1" type="ORF">TcasGA2_TC004147</name>
</gene>
<dbReference type="Proteomes" id="UP000007266">
    <property type="component" value="Linkage group 1"/>
</dbReference>
<dbReference type="EMBL" id="KQ971307">
    <property type="protein sequence ID" value="EFA10980.1"/>
    <property type="molecule type" value="Genomic_DNA"/>
</dbReference>
<dbReference type="HOGENOM" id="CLU_3413391_0_0_1"/>
<evidence type="ECO:0000313" key="2">
    <source>
        <dbReference type="Proteomes" id="UP000007266"/>
    </source>
</evidence>
<accession>D6W6P5</accession>
<keyword evidence="2" id="KW-1185">Reference proteome</keyword>